<accession>A0A060T8S5</accession>
<evidence type="ECO:0000256" key="1">
    <source>
        <dbReference type="ARBA" id="ARBA00004173"/>
    </source>
</evidence>
<sequence>MLWRCPPLIGPSRVLICSRSPRGASVAWARGYSVQPTSAASGTEIKEPTTRLEATDDLDRVLNSPQFYHRLKNEIRERWGLPHLVNRQDIKSNTSKDRQVDLEWVIRRTQGILSLLEKLPLDRSAPNIVETALFAKWPVKRRTELPKMPKSWSRDSLRSFIGNITANNGAYDSKHHQVDGVLRTTVHDLLRYNNKSTYPHHSVETFNKAIAYFARLHDLQATKEIFYTIRSVGLKPNTDSYNLRILAQSTRNRPDHSHRLHPLRLIKVMLAEMISSNVPANYQTWNVIMLCIPFPEARILFAREMIKYSIPLSRRGGGQFVEDVVKLRSSRIAAEFLETQPYFEVTTECMNEIVKDHVRRHNWDIAWEYIHHAVDKFGITPNSSTLNMLLEGAAQEGRVDWGIALMQYMTKEWNVCPNVASYRNLIEAEVRRPYHEHKGRILRMLYGALATRFPQKYVGDRLLKHWVARAQRQFEFYQSEGLTTESLQELPTELTSELSSEWRTVRQALQWPDEKPRFFPRTGVQVSEAYNHAATYLLGYDASKITAKDQKSGLFKVDPHKAKLKQYNKAKVMTEEKERRDHEMARRRNLLEKGPFEHYREQFKRLMSS</sequence>
<dbReference type="AlphaFoldDB" id="A0A060T8S5"/>
<dbReference type="EMBL" id="HG937694">
    <property type="protein sequence ID" value="CDP37530.1"/>
    <property type="molecule type" value="Genomic_DNA"/>
</dbReference>
<dbReference type="GO" id="GO:0005739">
    <property type="term" value="C:mitochondrion"/>
    <property type="evidence" value="ECO:0007669"/>
    <property type="project" value="UniProtKB-SubCell"/>
</dbReference>
<proteinExistence type="predicted"/>
<dbReference type="InterPro" id="IPR011990">
    <property type="entry name" value="TPR-like_helical_dom_sf"/>
</dbReference>
<reference evidence="2" key="2">
    <citation type="submission" date="2014-06" db="EMBL/GenBank/DDBJ databases">
        <title>The complete genome of Blastobotrys (Arxula) adeninivorans LS3 - a yeast of biotechnological interest.</title>
        <authorList>
            <person name="Kunze G."/>
            <person name="Gaillardin C."/>
            <person name="Czernicka M."/>
            <person name="Durrens P."/>
            <person name="Martin T."/>
            <person name="Boer E."/>
            <person name="Gabaldon T."/>
            <person name="Cruz J."/>
            <person name="Talla E."/>
            <person name="Marck C."/>
            <person name="Goffeau A."/>
            <person name="Barbe V."/>
            <person name="Baret P."/>
            <person name="Baronian K."/>
            <person name="Beier S."/>
            <person name="Bleykasten C."/>
            <person name="Bode R."/>
            <person name="Casaregola S."/>
            <person name="Despons L."/>
            <person name="Fairhead C."/>
            <person name="Giersberg M."/>
            <person name="Gierski P."/>
            <person name="Hahnel U."/>
            <person name="Hartmann A."/>
            <person name="Jankowska D."/>
            <person name="Jubin C."/>
            <person name="Jung P."/>
            <person name="Lafontaine I."/>
            <person name="Leh-Louis V."/>
            <person name="Lemaire M."/>
            <person name="Marcet-Houben M."/>
            <person name="Mascher M."/>
            <person name="Morel G."/>
            <person name="Richard G.-F."/>
            <person name="Riechen J."/>
            <person name="Sacerdot C."/>
            <person name="Sarkar A."/>
            <person name="Savel G."/>
            <person name="Schacherer J."/>
            <person name="Sherman D."/>
            <person name="Straub M.-L."/>
            <person name="Stein N."/>
            <person name="Thierry A."/>
            <person name="Trautwein-Schult A."/>
            <person name="Westhof E."/>
            <person name="Worch S."/>
            <person name="Dujon B."/>
            <person name="Souciet J.-L."/>
            <person name="Wincker P."/>
            <person name="Scholz U."/>
            <person name="Neuveglise N."/>
        </authorList>
    </citation>
    <scope>NUCLEOTIDE SEQUENCE</scope>
    <source>
        <strain evidence="2">LS3</strain>
    </source>
</reference>
<dbReference type="PANTHER" id="PTHR47939:SF5">
    <property type="entry name" value="PENTACOTRIPEPTIDE-REPEAT REGION OF PRORP DOMAIN-CONTAINING PROTEIN"/>
    <property type="match status" value="1"/>
</dbReference>
<dbReference type="PhylomeDB" id="A0A060T8S5"/>
<protein>
    <submittedName>
        <fullName evidence="2">ARAD1D13596p</fullName>
    </submittedName>
</protein>
<dbReference type="PANTHER" id="PTHR47939">
    <property type="entry name" value="MEMBRANE-ASSOCIATED SALT-INDUCIBLE PROTEIN-LIKE"/>
    <property type="match status" value="1"/>
</dbReference>
<dbReference type="InterPro" id="IPR050667">
    <property type="entry name" value="PPR-containing_protein"/>
</dbReference>
<dbReference type="Gene3D" id="1.25.40.10">
    <property type="entry name" value="Tetratricopeptide repeat domain"/>
    <property type="match status" value="2"/>
</dbReference>
<gene>
    <name evidence="2" type="ORF">GNLVRS02_ARAD1D13596g</name>
</gene>
<evidence type="ECO:0000313" key="2">
    <source>
        <dbReference type="EMBL" id="CDP37530.1"/>
    </source>
</evidence>
<dbReference type="Pfam" id="PF13812">
    <property type="entry name" value="PPR_3"/>
    <property type="match status" value="1"/>
</dbReference>
<dbReference type="InterPro" id="IPR002885">
    <property type="entry name" value="PPR_rpt"/>
</dbReference>
<reference evidence="2" key="1">
    <citation type="submission" date="2014-02" db="EMBL/GenBank/DDBJ databases">
        <authorList>
            <person name="Genoscope - CEA"/>
        </authorList>
    </citation>
    <scope>NUCLEOTIDE SEQUENCE</scope>
    <source>
        <strain evidence="2">LS3</strain>
    </source>
</reference>
<name>A0A060T8S5_BLAAD</name>
<organism evidence="2">
    <name type="scientific">Blastobotrys adeninivorans</name>
    <name type="common">Yeast</name>
    <name type="synonym">Arxula adeninivorans</name>
    <dbReference type="NCBI Taxonomy" id="409370"/>
    <lineage>
        <taxon>Eukaryota</taxon>
        <taxon>Fungi</taxon>
        <taxon>Dikarya</taxon>
        <taxon>Ascomycota</taxon>
        <taxon>Saccharomycotina</taxon>
        <taxon>Dipodascomycetes</taxon>
        <taxon>Dipodascales</taxon>
        <taxon>Trichomonascaceae</taxon>
        <taxon>Blastobotrys</taxon>
    </lineage>
</organism>
<comment type="subcellular location">
    <subcellularLocation>
        <location evidence="1">Mitochondrion</location>
    </subcellularLocation>
</comment>